<name>A0A923L6U7_9BACI</name>
<feature type="transmembrane region" description="Helical" evidence="6">
    <location>
        <begin position="226"/>
        <end position="248"/>
    </location>
</feature>
<dbReference type="PANTHER" id="PTHR21716">
    <property type="entry name" value="TRANSMEMBRANE PROTEIN"/>
    <property type="match status" value="1"/>
</dbReference>
<proteinExistence type="inferred from homology"/>
<evidence type="ECO:0000256" key="6">
    <source>
        <dbReference type="SAM" id="Phobius"/>
    </source>
</evidence>
<dbReference type="GO" id="GO:0055085">
    <property type="term" value="P:transmembrane transport"/>
    <property type="evidence" value="ECO:0007669"/>
    <property type="project" value="TreeGrafter"/>
</dbReference>
<organism evidence="7 8">
    <name type="scientific">Ornithinibacillus hominis</name>
    <dbReference type="NCBI Taxonomy" id="2763055"/>
    <lineage>
        <taxon>Bacteria</taxon>
        <taxon>Bacillati</taxon>
        <taxon>Bacillota</taxon>
        <taxon>Bacilli</taxon>
        <taxon>Bacillales</taxon>
        <taxon>Bacillaceae</taxon>
        <taxon>Ornithinibacillus</taxon>
    </lineage>
</organism>
<comment type="subcellular location">
    <subcellularLocation>
        <location evidence="1">Membrane</location>
        <topology evidence="1">Multi-pass membrane protein</topology>
    </subcellularLocation>
</comment>
<evidence type="ECO:0000256" key="4">
    <source>
        <dbReference type="ARBA" id="ARBA00022989"/>
    </source>
</evidence>
<feature type="transmembrane region" description="Helical" evidence="6">
    <location>
        <begin position="9"/>
        <end position="26"/>
    </location>
</feature>
<dbReference type="AlphaFoldDB" id="A0A923L6U7"/>
<feature type="transmembrane region" description="Helical" evidence="6">
    <location>
        <begin position="63"/>
        <end position="84"/>
    </location>
</feature>
<comment type="caution">
    <text evidence="7">The sequence shown here is derived from an EMBL/GenBank/DDBJ whole genome shotgun (WGS) entry which is preliminary data.</text>
</comment>
<keyword evidence="4 6" id="KW-1133">Transmembrane helix</keyword>
<dbReference type="Pfam" id="PF01594">
    <property type="entry name" value="AI-2E_transport"/>
    <property type="match status" value="1"/>
</dbReference>
<reference evidence="7" key="1">
    <citation type="submission" date="2020-08" db="EMBL/GenBank/DDBJ databases">
        <title>Genome public.</title>
        <authorList>
            <person name="Liu C."/>
            <person name="Sun Q."/>
        </authorList>
    </citation>
    <scope>NUCLEOTIDE SEQUENCE</scope>
    <source>
        <strain evidence="7">BX22</strain>
    </source>
</reference>
<feature type="transmembrane region" description="Helical" evidence="6">
    <location>
        <begin position="254"/>
        <end position="280"/>
    </location>
</feature>
<evidence type="ECO:0000256" key="2">
    <source>
        <dbReference type="ARBA" id="ARBA00009773"/>
    </source>
</evidence>
<feature type="transmembrane region" description="Helical" evidence="6">
    <location>
        <begin position="328"/>
        <end position="354"/>
    </location>
</feature>
<gene>
    <name evidence="7" type="primary">ytvI</name>
    <name evidence="7" type="ORF">H8S33_11750</name>
</gene>
<evidence type="ECO:0000313" key="8">
    <source>
        <dbReference type="Proteomes" id="UP000637359"/>
    </source>
</evidence>
<dbReference type="NCBIfam" id="TIGR02872">
    <property type="entry name" value="spore_ytvI"/>
    <property type="match status" value="1"/>
</dbReference>
<feature type="transmembrane region" description="Helical" evidence="6">
    <location>
        <begin position="32"/>
        <end position="51"/>
    </location>
</feature>
<dbReference type="PANTHER" id="PTHR21716:SF68">
    <property type="entry name" value="TRANSPORT PROTEIN YTVI-RELATED"/>
    <property type="match status" value="1"/>
</dbReference>
<keyword evidence="3 6" id="KW-0812">Transmembrane</keyword>
<protein>
    <submittedName>
        <fullName evidence="7">Sporulation integral membrane protein YtvI</fullName>
    </submittedName>
</protein>
<evidence type="ECO:0000256" key="1">
    <source>
        <dbReference type="ARBA" id="ARBA00004141"/>
    </source>
</evidence>
<dbReference type="InterPro" id="IPR002549">
    <property type="entry name" value="AI-2E-like"/>
</dbReference>
<dbReference type="GO" id="GO:0016020">
    <property type="term" value="C:membrane"/>
    <property type="evidence" value="ECO:0007669"/>
    <property type="project" value="UniProtKB-SubCell"/>
</dbReference>
<comment type="similarity">
    <text evidence="2">Belongs to the autoinducer-2 exporter (AI-2E) (TC 2.A.86) family.</text>
</comment>
<sequence>MYKQLLDPILRGVFLLALLFIIFFAIKMTIGYIYPFIIAFIIAVFLSPLVSFIETKWKLPRTIATLTVIITIFLFFIGIVVVIVNEVIQGTIYLMEKLPIYFQSFIDLMENMINDHILPLYQTIASYFESLDESHQTAIQENLVNFLENLANGGTIFLQSILIQIPELVSKFPGSLTIFIFIVLATFMIVNDWHNITNLLTKLLPTNILSFIYDLQKGIKKAFTGYLRAQFILIFISALIIYIGLLIIGSEHALTIAAIAALVDLLPVIGTGVIFVPWIIYSFLTGDYSNTIPLSILYMTVIITRQFIEPKILSASIGINPLVSLMILFVTIQIWGFGGVLFAPIILITIYVLYQSGIFTKMIQFIKG</sequence>
<feature type="transmembrane region" description="Helical" evidence="6">
    <location>
        <begin position="172"/>
        <end position="190"/>
    </location>
</feature>
<evidence type="ECO:0000313" key="7">
    <source>
        <dbReference type="EMBL" id="MBC5637481.1"/>
    </source>
</evidence>
<accession>A0A923L6U7</accession>
<dbReference type="Proteomes" id="UP000637359">
    <property type="component" value="Unassembled WGS sequence"/>
</dbReference>
<evidence type="ECO:0000256" key="3">
    <source>
        <dbReference type="ARBA" id="ARBA00022692"/>
    </source>
</evidence>
<dbReference type="InterPro" id="IPR014227">
    <property type="entry name" value="YtvI-like"/>
</dbReference>
<evidence type="ECO:0000256" key="5">
    <source>
        <dbReference type="ARBA" id="ARBA00023136"/>
    </source>
</evidence>
<dbReference type="EMBL" id="JACOOL010000008">
    <property type="protein sequence ID" value="MBC5637481.1"/>
    <property type="molecule type" value="Genomic_DNA"/>
</dbReference>
<keyword evidence="8" id="KW-1185">Reference proteome</keyword>
<dbReference type="RefSeq" id="WP_186870193.1">
    <property type="nucleotide sequence ID" value="NZ_JACOOL010000008.1"/>
</dbReference>
<keyword evidence="5 6" id="KW-0472">Membrane</keyword>